<keyword evidence="5" id="KW-1185">Reference proteome</keyword>
<dbReference type="CDD" id="cd04623">
    <property type="entry name" value="CBS_pair_bac_euk"/>
    <property type="match status" value="1"/>
</dbReference>
<dbReference type="PANTHER" id="PTHR43080">
    <property type="entry name" value="CBS DOMAIN-CONTAINING PROTEIN CBSX3, MITOCHONDRIAL"/>
    <property type="match status" value="1"/>
</dbReference>
<evidence type="ECO:0000313" key="5">
    <source>
        <dbReference type="Proteomes" id="UP001347146"/>
    </source>
</evidence>
<dbReference type="EMBL" id="JAZDUF010000008">
    <property type="protein sequence ID" value="MEE3853062.1"/>
    <property type="molecule type" value="Genomic_DNA"/>
</dbReference>
<dbReference type="PROSITE" id="PS51371">
    <property type="entry name" value="CBS"/>
    <property type="match status" value="2"/>
</dbReference>
<evidence type="ECO:0000259" key="3">
    <source>
        <dbReference type="PROSITE" id="PS51371"/>
    </source>
</evidence>
<dbReference type="SUPFAM" id="SSF54631">
    <property type="entry name" value="CBS-domain pair"/>
    <property type="match status" value="1"/>
</dbReference>
<dbReference type="Pfam" id="PF00571">
    <property type="entry name" value="CBS"/>
    <property type="match status" value="2"/>
</dbReference>
<keyword evidence="1 2" id="KW-0129">CBS domain</keyword>
<dbReference type="InterPro" id="IPR000644">
    <property type="entry name" value="CBS_dom"/>
</dbReference>
<evidence type="ECO:0000313" key="4">
    <source>
        <dbReference type="EMBL" id="MEE3853062.1"/>
    </source>
</evidence>
<feature type="domain" description="CBS" evidence="3">
    <location>
        <begin position="75"/>
        <end position="130"/>
    </location>
</feature>
<dbReference type="PANTHER" id="PTHR43080:SF2">
    <property type="entry name" value="CBS DOMAIN-CONTAINING PROTEIN"/>
    <property type="match status" value="1"/>
</dbReference>
<accession>A0ABU7MIY3</accession>
<dbReference type="Gene3D" id="3.10.580.10">
    <property type="entry name" value="CBS-domain"/>
    <property type="match status" value="1"/>
</dbReference>
<evidence type="ECO:0000256" key="2">
    <source>
        <dbReference type="PROSITE-ProRule" id="PRU00703"/>
    </source>
</evidence>
<dbReference type="InterPro" id="IPR051257">
    <property type="entry name" value="Diverse_CBS-Domain"/>
</dbReference>
<comment type="caution">
    <text evidence="4">The sequence shown here is derived from an EMBL/GenBank/DDBJ whole genome shotgun (WGS) entry which is preliminary data.</text>
</comment>
<reference evidence="4 5" key="1">
    <citation type="submission" date="2024-01" db="EMBL/GenBank/DDBJ databases">
        <title>Draft genome sequence of Gordonia sp. LSe1-13.</title>
        <authorList>
            <person name="Suphannarot A."/>
            <person name="Mingma R."/>
        </authorList>
    </citation>
    <scope>NUCLEOTIDE SEQUENCE [LARGE SCALE GENOMIC DNA]</scope>
    <source>
        <strain evidence="4 5">LSe1-13</strain>
    </source>
</reference>
<gene>
    <name evidence="4" type="ORF">VZC37_22185</name>
</gene>
<sequence>MRISDILRHKGSDVASVGPDTSMPDLIALMHDRNIGAVVVTDADRAVGIVSERDVMRGLRSRGAALLDASAGDIMTTTVQFCDPQDTVDSLAETMTERRIRHIPVLDDGRLAGIVSIGDVVKSRITQLEEDRQQLESYIVQG</sequence>
<evidence type="ECO:0000256" key="1">
    <source>
        <dbReference type="ARBA" id="ARBA00023122"/>
    </source>
</evidence>
<protein>
    <submittedName>
        <fullName evidence="4">CBS domain-containing protein</fullName>
    </submittedName>
</protein>
<dbReference type="SMART" id="SM00116">
    <property type="entry name" value="CBS"/>
    <property type="match status" value="2"/>
</dbReference>
<dbReference type="InterPro" id="IPR046342">
    <property type="entry name" value="CBS_dom_sf"/>
</dbReference>
<feature type="domain" description="CBS" evidence="3">
    <location>
        <begin position="7"/>
        <end position="66"/>
    </location>
</feature>
<proteinExistence type="predicted"/>
<name>A0ABU7MIY3_9ACTN</name>
<dbReference type="RefSeq" id="WP_330435857.1">
    <property type="nucleotide sequence ID" value="NZ_JAZDUF010000008.1"/>
</dbReference>
<dbReference type="InterPro" id="IPR044725">
    <property type="entry name" value="CBSX3_CBS_dom"/>
</dbReference>
<dbReference type="Proteomes" id="UP001347146">
    <property type="component" value="Unassembled WGS sequence"/>
</dbReference>
<organism evidence="4 5">
    <name type="scientific">Gordonia sesuvii</name>
    <dbReference type="NCBI Taxonomy" id="3116777"/>
    <lineage>
        <taxon>Bacteria</taxon>
        <taxon>Bacillati</taxon>
        <taxon>Actinomycetota</taxon>
        <taxon>Actinomycetes</taxon>
        <taxon>Mycobacteriales</taxon>
        <taxon>Gordoniaceae</taxon>
        <taxon>Gordonia</taxon>
    </lineage>
</organism>